<gene>
    <name evidence="6" type="ORF">HUJ06_016601</name>
</gene>
<dbReference type="PANTHER" id="PTHR45844">
    <property type="entry name" value="TRANSCRIPTION FACTOR BHLH30"/>
    <property type="match status" value="1"/>
</dbReference>
<dbReference type="PROSITE" id="PS50888">
    <property type="entry name" value="BHLH"/>
    <property type="match status" value="1"/>
</dbReference>
<evidence type="ECO:0000313" key="7">
    <source>
        <dbReference type="Proteomes" id="UP000607653"/>
    </source>
</evidence>
<accession>A0A822ZKR3</accession>
<organism evidence="6 7">
    <name type="scientific">Nelumbo nucifera</name>
    <name type="common">Sacred lotus</name>
    <dbReference type="NCBI Taxonomy" id="4432"/>
    <lineage>
        <taxon>Eukaryota</taxon>
        <taxon>Viridiplantae</taxon>
        <taxon>Streptophyta</taxon>
        <taxon>Embryophyta</taxon>
        <taxon>Tracheophyta</taxon>
        <taxon>Spermatophyta</taxon>
        <taxon>Magnoliopsida</taxon>
        <taxon>Proteales</taxon>
        <taxon>Nelumbonaceae</taxon>
        <taxon>Nelumbo</taxon>
    </lineage>
</organism>
<evidence type="ECO:0000259" key="5">
    <source>
        <dbReference type="PROSITE" id="PS50888"/>
    </source>
</evidence>
<keyword evidence="3" id="KW-0804">Transcription</keyword>
<keyword evidence="7" id="KW-1185">Reference proteome</keyword>
<dbReference type="GO" id="GO:0046983">
    <property type="term" value="F:protein dimerization activity"/>
    <property type="evidence" value="ECO:0007669"/>
    <property type="project" value="InterPro"/>
</dbReference>
<feature type="transmembrane region" description="Helical" evidence="4">
    <location>
        <begin position="62"/>
        <end position="85"/>
    </location>
</feature>
<keyword evidence="1" id="KW-0805">Transcription regulation</keyword>
<sequence>MTAQEIMDAKALAASKSHSEVERRRRERINTHQAKLCSLLPSTTTVSSLTTKKQENTRFLHACNMSCFNLFNLLIFFTFLLNIYLDLFDSKISFQCYIFF</sequence>
<evidence type="ECO:0000256" key="3">
    <source>
        <dbReference type="ARBA" id="ARBA00023163"/>
    </source>
</evidence>
<feature type="domain" description="BHLH" evidence="5">
    <location>
        <begin position="13"/>
        <end position="63"/>
    </location>
</feature>
<dbReference type="Proteomes" id="UP000607653">
    <property type="component" value="Unassembled WGS sequence"/>
</dbReference>
<dbReference type="SUPFAM" id="SSF47459">
    <property type="entry name" value="HLH, helix-loop-helix DNA-binding domain"/>
    <property type="match status" value="1"/>
</dbReference>
<name>A0A822ZKR3_NELNU</name>
<protein>
    <recommendedName>
        <fullName evidence="5">BHLH domain-containing protein</fullName>
    </recommendedName>
</protein>
<dbReference type="GO" id="GO:0003677">
    <property type="term" value="F:DNA binding"/>
    <property type="evidence" value="ECO:0007669"/>
    <property type="project" value="UniProtKB-KW"/>
</dbReference>
<dbReference type="GO" id="GO:0003700">
    <property type="term" value="F:DNA-binding transcription factor activity"/>
    <property type="evidence" value="ECO:0007669"/>
    <property type="project" value="InterPro"/>
</dbReference>
<dbReference type="AlphaFoldDB" id="A0A822ZKR3"/>
<dbReference type="InterPro" id="IPR036638">
    <property type="entry name" value="HLH_DNA-bd_sf"/>
</dbReference>
<evidence type="ECO:0000256" key="1">
    <source>
        <dbReference type="ARBA" id="ARBA00023015"/>
    </source>
</evidence>
<dbReference type="PANTHER" id="PTHR45844:SF2">
    <property type="entry name" value="TRANSCRIPTION FACTOR BHLH30"/>
    <property type="match status" value="1"/>
</dbReference>
<comment type="caution">
    <text evidence="6">The sequence shown here is derived from an EMBL/GenBank/DDBJ whole genome shotgun (WGS) entry which is preliminary data.</text>
</comment>
<reference evidence="6 7" key="1">
    <citation type="journal article" date="2020" name="Mol. Biol. Evol.">
        <title>Distinct Expression and Methylation Patterns for Genes with Different Fates following a Single Whole-Genome Duplication in Flowering Plants.</title>
        <authorList>
            <person name="Shi T."/>
            <person name="Rahmani R.S."/>
            <person name="Gugger P.F."/>
            <person name="Wang M."/>
            <person name="Li H."/>
            <person name="Zhang Y."/>
            <person name="Li Z."/>
            <person name="Wang Q."/>
            <person name="Van de Peer Y."/>
            <person name="Marchal K."/>
            <person name="Chen J."/>
        </authorList>
    </citation>
    <scope>NUCLEOTIDE SEQUENCE [LARGE SCALE GENOMIC DNA]</scope>
    <source>
        <tissue evidence="6">Leaf</tissue>
    </source>
</reference>
<evidence type="ECO:0000256" key="4">
    <source>
        <dbReference type="SAM" id="Phobius"/>
    </source>
</evidence>
<evidence type="ECO:0000256" key="2">
    <source>
        <dbReference type="ARBA" id="ARBA00023125"/>
    </source>
</evidence>
<dbReference type="Gene3D" id="4.10.280.10">
    <property type="entry name" value="Helix-loop-helix DNA-binding domain"/>
    <property type="match status" value="1"/>
</dbReference>
<keyword evidence="4" id="KW-1133">Transmembrane helix</keyword>
<dbReference type="InterPro" id="IPR011598">
    <property type="entry name" value="bHLH_dom"/>
</dbReference>
<keyword evidence="4" id="KW-0472">Membrane</keyword>
<keyword evidence="2" id="KW-0238">DNA-binding</keyword>
<dbReference type="InterPro" id="IPR045847">
    <property type="entry name" value="AIG1-like"/>
</dbReference>
<dbReference type="EMBL" id="DUZY01000008">
    <property type="protein sequence ID" value="DAD46664.1"/>
    <property type="molecule type" value="Genomic_DNA"/>
</dbReference>
<evidence type="ECO:0000313" key="6">
    <source>
        <dbReference type="EMBL" id="DAD46664.1"/>
    </source>
</evidence>
<keyword evidence="4" id="KW-0812">Transmembrane</keyword>
<dbReference type="Pfam" id="PF00010">
    <property type="entry name" value="HLH"/>
    <property type="match status" value="1"/>
</dbReference>
<proteinExistence type="predicted"/>